<protein>
    <submittedName>
        <fullName evidence="1">Uncharacterized protein</fullName>
    </submittedName>
</protein>
<evidence type="ECO:0000313" key="2">
    <source>
        <dbReference type="Proteomes" id="UP000649617"/>
    </source>
</evidence>
<dbReference type="OrthoDB" id="444352at2759"/>
<keyword evidence="2" id="KW-1185">Reference proteome</keyword>
<reference evidence="1" key="1">
    <citation type="submission" date="2021-02" db="EMBL/GenBank/DDBJ databases">
        <authorList>
            <person name="Dougan E. K."/>
            <person name="Rhodes N."/>
            <person name="Thang M."/>
            <person name="Chan C."/>
        </authorList>
    </citation>
    <scope>NUCLEOTIDE SEQUENCE</scope>
</reference>
<name>A0A812IZI9_SYMPI</name>
<gene>
    <name evidence="1" type="ORF">SPIL2461_LOCUS1494</name>
</gene>
<organism evidence="1 2">
    <name type="scientific">Symbiodinium pilosum</name>
    <name type="common">Dinoflagellate</name>
    <dbReference type="NCBI Taxonomy" id="2952"/>
    <lineage>
        <taxon>Eukaryota</taxon>
        <taxon>Sar</taxon>
        <taxon>Alveolata</taxon>
        <taxon>Dinophyceae</taxon>
        <taxon>Suessiales</taxon>
        <taxon>Symbiodiniaceae</taxon>
        <taxon>Symbiodinium</taxon>
    </lineage>
</organism>
<sequence>MVTAKSKRKDLEVPDFVRDEWANGNRSAMAKILQDVNWNKEKFVAQVEVTIKSKHLVKLVVEEGWYSREEMITDLKWSETLALPYVRWLVPVNKRMYVEAMNT</sequence>
<proteinExistence type="predicted"/>
<dbReference type="EMBL" id="CAJNIZ010001455">
    <property type="protein sequence ID" value="CAE7191258.1"/>
    <property type="molecule type" value="Genomic_DNA"/>
</dbReference>
<accession>A0A812IZI9</accession>
<dbReference type="Proteomes" id="UP000649617">
    <property type="component" value="Unassembled WGS sequence"/>
</dbReference>
<evidence type="ECO:0000313" key="1">
    <source>
        <dbReference type="EMBL" id="CAE7191258.1"/>
    </source>
</evidence>
<comment type="caution">
    <text evidence="1">The sequence shown here is derived from an EMBL/GenBank/DDBJ whole genome shotgun (WGS) entry which is preliminary data.</text>
</comment>
<dbReference type="AlphaFoldDB" id="A0A812IZI9"/>